<sequence>MKSFAVLLAAVLAVASPIQKRDVGGVLICSGANATGTCEHNVYKIDSCNNITTPFNGSTLTFAPDGEAFFCYPYAMKCGGICTSPEGCTLGAVDFSYPHKFNMSEVSWSNIKSFSCHLKSSASV</sequence>
<evidence type="ECO:0000256" key="1">
    <source>
        <dbReference type="SAM" id="SignalP"/>
    </source>
</evidence>
<feature type="chain" id="PRO_5004507698" description="Small secreted protein" evidence="1">
    <location>
        <begin position="21"/>
        <end position="124"/>
    </location>
</feature>
<organism evidence="2 3">
    <name type="scientific">Ophiostoma piceae (strain UAMH 11346)</name>
    <name type="common">Sap stain fungus</name>
    <dbReference type="NCBI Taxonomy" id="1262450"/>
    <lineage>
        <taxon>Eukaryota</taxon>
        <taxon>Fungi</taxon>
        <taxon>Dikarya</taxon>
        <taxon>Ascomycota</taxon>
        <taxon>Pezizomycotina</taxon>
        <taxon>Sordariomycetes</taxon>
        <taxon>Sordariomycetidae</taxon>
        <taxon>Ophiostomatales</taxon>
        <taxon>Ophiostomataceae</taxon>
        <taxon>Ophiostoma</taxon>
    </lineage>
</organism>
<dbReference type="eggNOG" id="ENOG502TH59">
    <property type="taxonomic scope" value="Eukaryota"/>
</dbReference>
<dbReference type="VEuPathDB" id="FungiDB:F503_06648"/>
<proteinExistence type="predicted"/>
<dbReference type="OMA" id="ECFPRIG"/>
<name>S3CS33_OPHP1</name>
<accession>S3CS33</accession>
<dbReference type="HOGENOM" id="CLU_137522_0_0_1"/>
<gene>
    <name evidence="2" type="ORF">F503_06648</name>
</gene>
<evidence type="ECO:0000313" key="3">
    <source>
        <dbReference type="Proteomes" id="UP000016923"/>
    </source>
</evidence>
<reference evidence="2 3" key="1">
    <citation type="journal article" date="2013" name="BMC Genomics">
        <title>The genome and transcriptome of the pine saprophyte Ophiostoma piceae, and a comparison with the bark beetle-associated pine pathogen Grosmannia clavigera.</title>
        <authorList>
            <person name="Haridas S."/>
            <person name="Wang Y."/>
            <person name="Lim L."/>
            <person name="Massoumi Alamouti S."/>
            <person name="Jackman S."/>
            <person name="Docking R."/>
            <person name="Robertson G."/>
            <person name="Birol I."/>
            <person name="Bohlmann J."/>
            <person name="Breuil C."/>
        </authorList>
    </citation>
    <scope>NUCLEOTIDE SEQUENCE [LARGE SCALE GENOMIC DNA]</scope>
    <source>
        <strain evidence="2 3">UAMH 11346</strain>
    </source>
</reference>
<dbReference type="EMBL" id="KE148167">
    <property type="protein sequence ID" value="EPE03475.1"/>
    <property type="molecule type" value="Genomic_DNA"/>
</dbReference>
<keyword evidence="1" id="KW-0732">Signal</keyword>
<dbReference type="OrthoDB" id="2910287at2759"/>
<feature type="signal peptide" evidence="1">
    <location>
        <begin position="1"/>
        <end position="20"/>
    </location>
</feature>
<keyword evidence="3" id="KW-1185">Reference proteome</keyword>
<dbReference type="Proteomes" id="UP000016923">
    <property type="component" value="Unassembled WGS sequence"/>
</dbReference>
<evidence type="ECO:0008006" key="4">
    <source>
        <dbReference type="Google" id="ProtNLM"/>
    </source>
</evidence>
<evidence type="ECO:0000313" key="2">
    <source>
        <dbReference type="EMBL" id="EPE03475.1"/>
    </source>
</evidence>
<protein>
    <recommendedName>
        <fullName evidence="4">Small secreted protein</fullName>
    </recommendedName>
</protein>
<dbReference type="AlphaFoldDB" id="S3CS33"/>